<evidence type="ECO:0000313" key="1">
    <source>
        <dbReference type="EMBL" id="CAH1396343.1"/>
    </source>
</evidence>
<accession>A0A9P0H6F9</accession>
<keyword evidence="2" id="KW-1185">Reference proteome</keyword>
<evidence type="ECO:0000313" key="2">
    <source>
        <dbReference type="Proteomes" id="UP001152798"/>
    </source>
</evidence>
<gene>
    <name evidence="1" type="ORF">NEZAVI_LOCUS6434</name>
</gene>
<reference evidence="1" key="1">
    <citation type="submission" date="2022-01" db="EMBL/GenBank/DDBJ databases">
        <authorList>
            <person name="King R."/>
        </authorList>
    </citation>
    <scope>NUCLEOTIDE SEQUENCE</scope>
</reference>
<name>A0A9P0H6F9_NEZVI</name>
<organism evidence="1 2">
    <name type="scientific">Nezara viridula</name>
    <name type="common">Southern green stink bug</name>
    <name type="synonym">Cimex viridulus</name>
    <dbReference type="NCBI Taxonomy" id="85310"/>
    <lineage>
        <taxon>Eukaryota</taxon>
        <taxon>Metazoa</taxon>
        <taxon>Ecdysozoa</taxon>
        <taxon>Arthropoda</taxon>
        <taxon>Hexapoda</taxon>
        <taxon>Insecta</taxon>
        <taxon>Pterygota</taxon>
        <taxon>Neoptera</taxon>
        <taxon>Paraneoptera</taxon>
        <taxon>Hemiptera</taxon>
        <taxon>Heteroptera</taxon>
        <taxon>Panheteroptera</taxon>
        <taxon>Pentatomomorpha</taxon>
        <taxon>Pentatomoidea</taxon>
        <taxon>Pentatomidae</taxon>
        <taxon>Pentatominae</taxon>
        <taxon>Nezara</taxon>
    </lineage>
</organism>
<proteinExistence type="predicted"/>
<dbReference type="AlphaFoldDB" id="A0A9P0H6F9"/>
<sequence>MSVDHVHFSANISDFCVICRVCSLAVDFLVRTVFDTTVFGSMSVLVALLPVTRDIYRPPGLVLSRSVKSRVTSGRMRFFTAYRRACQ</sequence>
<dbReference type="EMBL" id="OV725079">
    <property type="protein sequence ID" value="CAH1396343.1"/>
    <property type="molecule type" value="Genomic_DNA"/>
</dbReference>
<protein>
    <submittedName>
        <fullName evidence="1">Uncharacterized protein</fullName>
    </submittedName>
</protein>
<dbReference type="Proteomes" id="UP001152798">
    <property type="component" value="Chromosome 3"/>
</dbReference>